<keyword evidence="1" id="KW-0472">Membrane</keyword>
<comment type="caution">
    <text evidence="2">The sequence shown here is derived from an EMBL/GenBank/DDBJ whole genome shotgun (WGS) entry which is preliminary data.</text>
</comment>
<proteinExistence type="predicted"/>
<dbReference type="Proteomes" id="UP000326396">
    <property type="component" value="Linkage Group LG2"/>
</dbReference>
<evidence type="ECO:0000313" key="2">
    <source>
        <dbReference type="EMBL" id="KAD4585929.1"/>
    </source>
</evidence>
<feature type="transmembrane region" description="Helical" evidence="1">
    <location>
        <begin position="40"/>
        <end position="61"/>
    </location>
</feature>
<accession>A0A5N6NEN3</accession>
<evidence type="ECO:0000256" key="1">
    <source>
        <dbReference type="SAM" id="Phobius"/>
    </source>
</evidence>
<dbReference type="EMBL" id="SZYD01000012">
    <property type="protein sequence ID" value="KAD4585929.1"/>
    <property type="molecule type" value="Genomic_DNA"/>
</dbReference>
<protein>
    <submittedName>
        <fullName evidence="2">Uncharacterized protein</fullName>
    </submittedName>
</protein>
<keyword evidence="3" id="KW-1185">Reference proteome</keyword>
<keyword evidence="1" id="KW-1133">Transmembrane helix</keyword>
<keyword evidence="1" id="KW-0812">Transmembrane</keyword>
<evidence type="ECO:0000313" key="3">
    <source>
        <dbReference type="Proteomes" id="UP000326396"/>
    </source>
</evidence>
<gene>
    <name evidence="2" type="ORF">E3N88_23530</name>
</gene>
<name>A0A5N6NEN3_9ASTR</name>
<sequence>MFDLLPSCLGPVKRVAMSCSDTFAGNCMRKANYYFSCGKALQAFLICLALSFCPVVAISSSGSSLQLTGRRVMGGGVGDRSAFEGYCGGNGDSSDMMVMVGLVCQYHGLLLFRVSSRADYIFEGCCCHASLRAAVVQSRGIKTGR</sequence>
<dbReference type="AlphaFoldDB" id="A0A5N6NEN3"/>
<organism evidence="2 3">
    <name type="scientific">Mikania micrantha</name>
    <name type="common">bitter vine</name>
    <dbReference type="NCBI Taxonomy" id="192012"/>
    <lineage>
        <taxon>Eukaryota</taxon>
        <taxon>Viridiplantae</taxon>
        <taxon>Streptophyta</taxon>
        <taxon>Embryophyta</taxon>
        <taxon>Tracheophyta</taxon>
        <taxon>Spermatophyta</taxon>
        <taxon>Magnoliopsida</taxon>
        <taxon>eudicotyledons</taxon>
        <taxon>Gunneridae</taxon>
        <taxon>Pentapetalae</taxon>
        <taxon>asterids</taxon>
        <taxon>campanulids</taxon>
        <taxon>Asterales</taxon>
        <taxon>Asteraceae</taxon>
        <taxon>Asteroideae</taxon>
        <taxon>Heliantheae alliance</taxon>
        <taxon>Eupatorieae</taxon>
        <taxon>Mikania</taxon>
    </lineage>
</organism>
<reference evidence="2 3" key="1">
    <citation type="submission" date="2019-05" db="EMBL/GenBank/DDBJ databases">
        <title>Mikania micrantha, genome provides insights into the molecular mechanism of rapid growth.</title>
        <authorList>
            <person name="Liu B."/>
        </authorList>
    </citation>
    <scope>NUCLEOTIDE SEQUENCE [LARGE SCALE GENOMIC DNA]</scope>
    <source>
        <strain evidence="2">NLD-2019</strain>
        <tissue evidence="2">Leaf</tissue>
    </source>
</reference>